<dbReference type="GO" id="GO:0005524">
    <property type="term" value="F:ATP binding"/>
    <property type="evidence" value="ECO:0007669"/>
    <property type="project" value="UniProtKB-KW"/>
</dbReference>
<dbReference type="Gene3D" id="1.10.510.10">
    <property type="entry name" value="Transferase(Phosphotransferase) domain 1"/>
    <property type="match status" value="1"/>
</dbReference>
<evidence type="ECO:0000256" key="4">
    <source>
        <dbReference type="ARBA" id="ARBA00022777"/>
    </source>
</evidence>
<dbReference type="GO" id="GO:0004674">
    <property type="term" value="F:protein serine/threonine kinase activity"/>
    <property type="evidence" value="ECO:0007669"/>
    <property type="project" value="UniProtKB-KW"/>
</dbReference>
<keyword evidence="5" id="KW-0067">ATP-binding</keyword>
<evidence type="ECO:0000256" key="6">
    <source>
        <dbReference type="SAM" id="Phobius"/>
    </source>
</evidence>
<evidence type="ECO:0000256" key="5">
    <source>
        <dbReference type="ARBA" id="ARBA00022840"/>
    </source>
</evidence>
<dbReference type="InterPro" id="IPR011009">
    <property type="entry name" value="Kinase-like_dom_sf"/>
</dbReference>
<evidence type="ECO:0000256" key="1">
    <source>
        <dbReference type="ARBA" id="ARBA00022527"/>
    </source>
</evidence>
<accession>A0A6B2LN52</accession>
<keyword evidence="6" id="KW-1133">Transmembrane helix</keyword>
<evidence type="ECO:0000256" key="3">
    <source>
        <dbReference type="ARBA" id="ARBA00022741"/>
    </source>
</evidence>
<protein>
    <recommendedName>
        <fullName evidence="7">Protein kinase domain-containing protein</fullName>
    </recommendedName>
</protein>
<keyword evidence="2" id="KW-0808">Transferase</keyword>
<keyword evidence="1" id="KW-0723">Serine/threonine-protein kinase</keyword>
<reference evidence="8" key="1">
    <citation type="journal article" date="2020" name="J. Eukaryot. Microbiol.">
        <title>De novo Sequencing, Assembly and Annotation of the Transcriptome for the Free-Living Testate Amoeba Arcella intermedia.</title>
        <authorList>
            <person name="Ribeiro G.M."/>
            <person name="Porfirio-Sousa A.L."/>
            <person name="Maurer-Alcala X.X."/>
            <person name="Katz L.A."/>
            <person name="Lahr D.J.G."/>
        </authorList>
    </citation>
    <scope>NUCLEOTIDE SEQUENCE</scope>
</reference>
<sequence length="100" mass="11770">MEHPNLIQIYDLFDDQEAFYVVMEIAQGGMLYEHVAGCGRYSEESARKVMRRLFSVLEYIHCFELVHRDLKVILGLLICIQMIYCLVVPVVPLFMWLLRS</sequence>
<dbReference type="InterPro" id="IPR050205">
    <property type="entry name" value="CDPK_Ser/Thr_kinases"/>
</dbReference>
<proteinExistence type="predicted"/>
<keyword evidence="6" id="KW-0472">Membrane</keyword>
<dbReference type="InterPro" id="IPR000719">
    <property type="entry name" value="Prot_kinase_dom"/>
</dbReference>
<keyword evidence="4" id="KW-0418">Kinase</keyword>
<dbReference type="PROSITE" id="PS50011">
    <property type="entry name" value="PROTEIN_KINASE_DOM"/>
    <property type="match status" value="1"/>
</dbReference>
<organism evidence="8">
    <name type="scientific">Arcella intermedia</name>
    <dbReference type="NCBI Taxonomy" id="1963864"/>
    <lineage>
        <taxon>Eukaryota</taxon>
        <taxon>Amoebozoa</taxon>
        <taxon>Tubulinea</taxon>
        <taxon>Elardia</taxon>
        <taxon>Arcellinida</taxon>
        <taxon>Sphaerothecina</taxon>
        <taxon>Arcellidae</taxon>
        <taxon>Arcella</taxon>
    </lineage>
</organism>
<keyword evidence="6" id="KW-0812">Transmembrane</keyword>
<dbReference type="AlphaFoldDB" id="A0A6B2LN52"/>
<evidence type="ECO:0000259" key="7">
    <source>
        <dbReference type="PROSITE" id="PS50011"/>
    </source>
</evidence>
<name>A0A6B2LN52_9EUKA</name>
<dbReference type="Gene3D" id="3.30.200.20">
    <property type="entry name" value="Phosphorylase Kinase, domain 1"/>
    <property type="match status" value="1"/>
</dbReference>
<dbReference type="PANTHER" id="PTHR24349">
    <property type="entry name" value="SERINE/THREONINE-PROTEIN KINASE"/>
    <property type="match status" value="1"/>
</dbReference>
<feature type="transmembrane region" description="Helical" evidence="6">
    <location>
        <begin position="73"/>
        <end position="98"/>
    </location>
</feature>
<keyword evidence="3" id="KW-0547">Nucleotide-binding</keyword>
<feature type="domain" description="Protein kinase" evidence="7">
    <location>
        <begin position="1"/>
        <end position="100"/>
    </location>
</feature>
<evidence type="ECO:0000256" key="2">
    <source>
        <dbReference type="ARBA" id="ARBA00022679"/>
    </source>
</evidence>
<evidence type="ECO:0000313" key="8">
    <source>
        <dbReference type="EMBL" id="NDV38512.1"/>
    </source>
</evidence>
<dbReference type="SUPFAM" id="SSF56112">
    <property type="entry name" value="Protein kinase-like (PK-like)"/>
    <property type="match status" value="1"/>
</dbReference>
<dbReference type="EMBL" id="GIBP01009543">
    <property type="protein sequence ID" value="NDV38512.1"/>
    <property type="molecule type" value="Transcribed_RNA"/>
</dbReference>
<dbReference type="Pfam" id="PF00069">
    <property type="entry name" value="Pkinase"/>
    <property type="match status" value="1"/>
</dbReference>